<comment type="caution">
    <text evidence="2">The sequence shown here is derived from an EMBL/GenBank/DDBJ whole genome shotgun (WGS) entry which is preliminary data.</text>
</comment>
<dbReference type="Pfam" id="PF02577">
    <property type="entry name" value="BFN_dom"/>
    <property type="match status" value="1"/>
</dbReference>
<protein>
    <submittedName>
        <fullName evidence="2">Bifunctional nuclease family protein</fullName>
    </submittedName>
</protein>
<accession>A0A7C0XAX1</accession>
<proteinExistence type="predicted"/>
<evidence type="ECO:0000313" key="2">
    <source>
        <dbReference type="EMBL" id="HDM90345.1"/>
    </source>
</evidence>
<dbReference type="InterPro" id="IPR036104">
    <property type="entry name" value="BFN_sf"/>
</dbReference>
<dbReference type="PANTHER" id="PTHR15160">
    <property type="entry name" value="VON HIPPEL-LINDAU PROTEIN"/>
    <property type="match status" value="1"/>
</dbReference>
<dbReference type="SUPFAM" id="SSF103256">
    <property type="entry name" value="Hypothetical protein TM0160"/>
    <property type="match status" value="1"/>
</dbReference>
<feature type="domain" description="BFN" evidence="1">
    <location>
        <begin position="12"/>
        <end position="143"/>
    </location>
</feature>
<gene>
    <name evidence="2" type="ORF">ENG67_03940</name>
</gene>
<dbReference type="PROSITE" id="PS51658">
    <property type="entry name" value="BFN"/>
    <property type="match status" value="1"/>
</dbReference>
<sequence>MFLLFLSLIAGPLGVEVSAVIPSWYAGVPAVVLTDTISGRSLPIFIGESEARSIELALTGQKFPRPLTHDLLRDILDAYKIRVVKVVVNDLRDGTYYARIYLKQKGKKKEMDSRPSDAIALALRTGAPIFVEEEVFKKAERTEKSKQPEEKKGERI</sequence>
<organism evidence="2">
    <name type="scientific">candidate division WOR-3 bacterium</name>
    <dbReference type="NCBI Taxonomy" id="2052148"/>
    <lineage>
        <taxon>Bacteria</taxon>
        <taxon>Bacteria division WOR-3</taxon>
    </lineage>
</organism>
<dbReference type="InterPro" id="IPR003729">
    <property type="entry name" value="Bi_nuclease_dom"/>
</dbReference>
<dbReference type="PANTHER" id="PTHR15160:SF1">
    <property type="entry name" value="VON HIPPEL-LINDAU DISEASE TUMOR SUPPRESSOR"/>
    <property type="match status" value="1"/>
</dbReference>
<dbReference type="GO" id="GO:0004518">
    <property type="term" value="F:nuclease activity"/>
    <property type="evidence" value="ECO:0007669"/>
    <property type="project" value="InterPro"/>
</dbReference>
<dbReference type="AlphaFoldDB" id="A0A7C0XAX1"/>
<name>A0A7C0XAX1_UNCW3</name>
<evidence type="ECO:0000259" key="1">
    <source>
        <dbReference type="PROSITE" id="PS51658"/>
    </source>
</evidence>
<dbReference type="Gene3D" id="3.10.690.10">
    <property type="entry name" value="Bifunctional nuclease domain"/>
    <property type="match status" value="1"/>
</dbReference>
<reference evidence="2" key="1">
    <citation type="journal article" date="2020" name="mSystems">
        <title>Genome- and Community-Level Interaction Insights into Carbon Utilization and Element Cycling Functions of Hydrothermarchaeota in Hydrothermal Sediment.</title>
        <authorList>
            <person name="Zhou Z."/>
            <person name="Liu Y."/>
            <person name="Xu W."/>
            <person name="Pan J."/>
            <person name="Luo Z.H."/>
            <person name="Li M."/>
        </authorList>
    </citation>
    <scope>NUCLEOTIDE SEQUENCE [LARGE SCALE GENOMIC DNA]</scope>
    <source>
        <strain evidence="2">HyVt-237</strain>
    </source>
</reference>
<dbReference type="Proteomes" id="UP000885931">
    <property type="component" value="Unassembled WGS sequence"/>
</dbReference>
<dbReference type="EMBL" id="DRBW01000158">
    <property type="protein sequence ID" value="HDM90345.1"/>
    <property type="molecule type" value="Genomic_DNA"/>
</dbReference>